<feature type="compositionally biased region" description="Low complexity" evidence="1">
    <location>
        <begin position="311"/>
        <end position="324"/>
    </location>
</feature>
<feature type="compositionally biased region" description="Low complexity" evidence="1">
    <location>
        <begin position="146"/>
        <end position="156"/>
    </location>
</feature>
<reference evidence="2 3" key="1">
    <citation type="journal article" date="2012" name="Genome Biol.">
        <title>Genome and low-iron response of an oceanic diatom adapted to chronic iron limitation.</title>
        <authorList>
            <person name="Lommer M."/>
            <person name="Specht M."/>
            <person name="Roy A.S."/>
            <person name="Kraemer L."/>
            <person name="Andreson R."/>
            <person name="Gutowska M.A."/>
            <person name="Wolf J."/>
            <person name="Bergner S.V."/>
            <person name="Schilhabel M.B."/>
            <person name="Klostermeier U.C."/>
            <person name="Beiko R.G."/>
            <person name="Rosenstiel P."/>
            <person name="Hippler M."/>
            <person name="Laroche J."/>
        </authorList>
    </citation>
    <scope>NUCLEOTIDE SEQUENCE [LARGE SCALE GENOMIC DNA]</scope>
    <source>
        <strain evidence="2 3">CCMP1005</strain>
    </source>
</reference>
<dbReference type="EMBL" id="AGNL01046848">
    <property type="protein sequence ID" value="EJK47549.1"/>
    <property type="molecule type" value="Genomic_DNA"/>
</dbReference>
<dbReference type="AlphaFoldDB" id="K0R6H6"/>
<protein>
    <submittedName>
        <fullName evidence="2">Uncharacterized protein</fullName>
    </submittedName>
</protein>
<evidence type="ECO:0000256" key="1">
    <source>
        <dbReference type="SAM" id="MobiDB-lite"/>
    </source>
</evidence>
<feature type="non-terminal residue" evidence="2">
    <location>
        <position position="1"/>
    </location>
</feature>
<feature type="compositionally biased region" description="Gly residues" evidence="1">
    <location>
        <begin position="132"/>
        <end position="145"/>
    </location>
</feature>
<gene>
    <name evidence="2" type="ORF">THAOC_33721</name>
</gene>
<sequence>GTGSQSEGGVALGGNSFSQFAFGAGLSGESSGGDVRMRPCTCSPLDEDDDYCGDHNGADGAYPGPSLRSFVARVVAPRSPARPPSGPLELADLPGFEPPGAPPTVHEAGFPRRRRRPHGRDGRRARRAVRGGTVGGGRRAPGRRGGAPVPRVPGGCRDTRAVEMPESSLLSEVTVTWTVGGGLTVDETAIMHGRWDVLDGRIFDCASQPTKEDLDSFFTVLRDFEAAEGETARQMEDDVSFTPVQRGPTRWRTRNAEKKRGDGDDPGRDDVRGHARPFGLRGRGRRGDLRPREDGPGVEDGGRRAAPGAMSSTRGPTRSGRPRTACGGGWTSGASPSP</sequence>
<organism evidence="2 3">
    <name type="scientific">Thalassiosira oceanica</name>
    <name type="common">Marine diatom</name>
    <dbReference type="NCBI Taxonomy" id="159749"/>
    <lineage>
        <taxon>Eukaryota</taxon>
        <taxon>Sar</taxon>
        <taxon>Stramenopiles</taxon>
        <taxon>Ochrophyta</taxon>
        <taxon>Bacillariophyta</taxon>
        <taxon>Coscinodiscophyceae</taxon>
        <taxon>Thalassiosirophycidae</taxon>
        <taxon>Thalassiosirales</taxon>
        <taxon>Thalassiosiraceae</taxon>
        <taxon>Thalassiosira</taxon>
    </lineage>
</organism>
<keyword evidence="3" id="KW-1185">Reference proteome</keyword>
<name>K0R6H6_THAOC</name>
<feature type="compositionally biased region" description="Basic and acidic residues" evidence="1">
    <location>
        <begin position="254"/>
        <end position="273"/>
    </location>
</feature>
<feature type="region of interest" description="Disordered" evidence="1">
    <location>
        <begin position="229"/>
        <end position="338"/>
    </location>
</feature>
<evidence type="ECO:0000313" key="2">
    <source>
        <dbReference type="EMBL" id="EJK47549.1"/>
    </source>
</evidence>
<feature type="region of interest" description="Disordered" evidence="1">
    <location>
        <begin position="44"/>
        <end position="156"/>
    </location>
</feature>
<feature type="compositionally biased region" description="Basic and acidic residues" evidence="1">
    <location>
        <begin position="285"/>
        <end position="303"/>
    </location>
</feature>
<dbReference type="Proteomes" id="UP000266841">
    <property type="component" value="Unassembled WGS sequence"/>
</dbReference>
<accession>K0R6H6</accession>
<evidence type="ECO:0000313" key="3">
    <source>
        <dbReference type="Proteomes" id="UP000266841"/>
    </source>
</evidence>
<comment type="caution">
    <text evidence="2">The sequence shown here is derived from an EMBL/GenBank/DDBJ whole genome shotgun (WGS) entry which is preliminary data.</text>
</comment>
<feature type="compositionally biased region" description="Basic residues" evidence="1">
    <location>
        <begin position="111"/>
        <end position="129"/>
    </location>
</feature>
<proteinExistence type="predicted"/>